<comment type="caution">
    <text evidence="1">The sequence shown here is derived from an EMBL/GenBank/DDBJ whole genome shotgun (WGS) entry which is preliminary data.</text>
</comment>
<reference evidence="1 2" key="1">
    <citation type="submission" date="2021-06" db="EMBL/GenBank/DDBJ databases">
        <title>Caerostris extrusa draft genome.</title>
        <authorList>
            <person name="Kono N."/>
            <person name="Arakawa K."/>
        </authorList>
    </citation>
    <scope>NUCLEOTIDE SEQUENCE [LARGE SCALE GENOMIC DNA]</scope>
</reference>
<dbReference type="EMBL" id="BPLR01014639">
    <property type="protein sequence ID" value="GIY70232.1"/>
    <property type="molecule type" value="Genomic_DNA"/>
</dbReference>
<accession>A0AAV4VIU5</accession>
<gene>
    <name evidence="1" type="ORF">CEXT_244501</name>
</gene>
<evidence type="ECO:0000313" key="2">
    <source>
        <dbReference type="Proteomes" id="UP001054945"/>
    </source>
</evidence>
<evidence type="ECO:0000313" key="1">
    <source>
        <dbReference type="EMBL" id="GIY70232.1"/>
    </source>
</evidence>
<dbReference type="Proteomes" id="UP001054945">
    <property type="component" value="Unassembled WGS sequence"/>
</dbReference>
<sequence length="117" mass="12359">MGGGMKKTGRDNDEAFSLSLLLPTVITSPVTPSSVVLCAQMFVGGFSKENKARRFAIGGRSPSRGGPPIDRGFPELCFSDRSLVAPFPLSQRRSLSLAFCLAGGCTTALLRIPPAML</sequence>
<dbReference type="AlphaFoldDB" id="A0AAV4VIU5"/>
<organism evidence="1 2">
    <name type="scientific">Caerostris extrusa</name>
    <name type="common">Bark spider</name>
    <name type="synonym">Caerostris bankana</name>
    <dbReference type="NCBI Taxonomy" id="172846"/>
    <lineage>
        <taxon>Eukaryota</taxon>
        <taxon>Metazoa</taxon>
        <taxon>Ecdysozoa</taxon>
        <taxon>Arthropoda</taxon>
        <taxon>Chelicerata</taxon>
        <taxon>Arachnida</taxon>
        <taxon>Araneae</taxon>
        <taxon>Araneomorphae</taxon>
        <taxon>Entelegynae</taxon>
        <taxon>Araneoidea</taxon>
        <taxon>Araneidae</taxon>
        <taxon>Caerostris</taxon>
    </lineage>
</organism>
<name>A0AAV4VIU5_CAEEX</name>
<protein>
    <submittedName>
        <fullName evidence="1">Uncharacterized protein</fullName>
    </submittedName>
</protein>
<proteinExistence type="predicted"/>
<keyword evidence="2" id="KW-1185">Reference proteome</keyword>